<sequence length="149" mass="15874">MVYRQMRGRKIDVNFAIARGRAQGEGVISAFMQSGQAAARAPSPAGTTWLWLKCLRTSWPQSSPARRHVLGQLPGSDGTTPCRRLNVGSGALLGPFRERNLASDAMPSAFPGLSATVRSALGPAQTHTLHAPASQYFTSARRECKAPGA</sequence>
<dbReference type="AlphaFoldDB" id="A0A9D4B6K8"/>
<dbReference type="Proteomes" id="UP000827986">
    <property type="component" value="Unassembled WGS sequence"/>
</dbReference>
<gene>
    <name evidence="1" type="ORF">KIL84_009883</name>
</gene>
<evidence type="ECO:0000313" key="2">
    <source>
        <dbReference type="Proteomes" id="UP000827986"/>
    </source>
</evidence>
<protein>
    <submittedName>
        <fullName evidence="1">Uncharacterized protein</fullName>
    </submittedName>
</protein>
<keyword evidence="2" id="KW-1185">Reference proteome</keyword>
<accession>A0A9D4B6K8</accession>
<organism evidence="1 2">
    <name type="scientific">Mauremys mutica</name>
    <name type="common">yellowpond turtle</name>
    <dbReference type="NCBI Taxonomy" id="74926"/>
    <lineage>
        <taxon>Eukaryota</taxon>
        <taxon>Metazoa</taxon>
        <taxon>Chordata</taxon>
        <taxon>Craniata</taxon>
        <taxon>Vertebrata</taxon>
        <taxon>Euteleostomi</taxon>
        <taxon>Archelosauria</taxon>
        <taxon>Testudinata</taxon>
        <taxon>Testudines</taxon>
        <taxon>Cryptodira</taxon>
        <taxon>Durocryptodira</taxon>
        <taxon>Testudinoidea</taxon>
        <taxon>Geoemydidae</taxon>
        <taxon>Geoemydinae</taxon>
        <taxon>Mauremys</taxon>
    </lineage>
</organism>
<comment type="caution">
    <text evidence="1">The sequence shown here is derived from an EMBL/GenBank/DDBJ whole genome shotgun (WGS) entry which is preliminary data.</text>
</comment>
<proteinExistence type="predicted"/>
<evidence type="ECO:0000313" key="1">
    <source>
        <dbReference type="EMBL" id="KAH1182129.1"/>
    </source>
</evidence>
<reference evidence="1" key="1">
    <citation type="submission" date="2021-09" db="EMBL/GenBank/DDBJ databases">
        <title>The genome of Mauremys mutica provides insights into the evolution of semi-aquatic lifestyle.</title>
        <authorList>
            <person name="Gong S."/>
            <person name="Gao Y."/>
        </authorList>
    </citation>
    <scope>NUCLEOTIDE SEQUENCE</scope>
    <source>
        <strain evidence="1">MM-2020</strain>
        <tissue evidence="1">Muscle</tissue>
    </source>
</reference>
<name>A0A9D4B6K8_9SAUR</name>
<dbReference type="EMBL" id="JAHDVG010000467">
    <property type="protein sequence ID" value="KAH1182129.1"/>
    <property type="molecule type" value="Genomic_DNA"/>
</dbReference>